<evidence type="ECO:0000259" key="1">
    <source>
        <dbReference type="Pfam" id="PF12937"/>
    </source>
</evidence>
<keyword evidence="3" id="KW-1185">Reference proteome</keyword>
<gene>
    <name evidence="2" type="ORF">HYDPIDRAFT_34638</name>
</gene>
<reference evidence="2 3" key="1">
    <citation type="submission" date="2014-04" db="EMBL/GenBank/DDBJ databases">
        <title>Evolutionary Origins and Diversification of the Mycorrhizal Mutualists.</title>
        <authorList>
            <consortium name="DOE Joint Genome Institute"/>
            <consortium name="Mycorrhizal Genomics Consortium"/>
            <person name="Kohler A."/>
            <person name="Kuo A."/>
            <person name="Nagy L.G."/>
            <person name="Floudas D."/>
            <person name="Copeland A."/>
            <person name="Barry K.W."/>
            <person name="Cichocki N."/>
            <person name="Veneault-Fourrey C."/>
            <person name="LaButti K."/>
            <person name="Lindquist E.A."/>
            <person name="Lipzen A."/>
            <person name="Lundell T."/>
            <person name="Morin E."/>
            <person name="Murat C."/>
            <person name="Riley R."/>
            <person name="Ohm R."/>
            <person name="Sun H."/>
            <person name="Tunlid A."/>
            <person name="Henrissat B."/>
            <person name="Grigoriev I.V."/>
            <person name="Hibbett D.S."/>
            <person name="Martin F."/>
        </authorList>
    </citation>
    <scope>NUCLEOTIDE SEQUENCE [LARGE SCALE GENOMIC DNA]</scope>
    <source>
        <strain evidence="2 3">MD-312</strain>
    </source>
</reference>
<sequence>MLSLQPQDRLGSNLVCSSENVVLHRYVDAPLHKSSSQSAIDTELGLLSAEIQSFQIKDPEIVTPSPESLSSNKRAFLANTLQPISRLPDDILILIFTAYVYSSLDDGLGTLAQIITFVCRRWASAATSCPALWTRVSVLGDRPPASLTAHLKTASRWLIDIEIGPGMGTFKHAAQVGTYAARICSITIAPSYALDHVLKALIGGVPGAVDPDSLAEHDPTDSDFGPGPVLRYPFLHTLSITGPDPHFWDPEWFFDARTAPVLTSLTLANLLLWRTTLLTHPPSSGLALGITSLTLSNAPNGGPLSATEITTHHLFLATLSAFPCLRTLHMVGVVVSITPLIRDPRDDDVSARLRSGEGMVLPHIKELRITGLFKKEVDVGMAGLLFGWLSHLEKIVLGDEETAWYAVRALAEQGETMLESLGCLVLLGAWGWAETRKDVRAWVQKRKEAGMRVPCVEVLWMYELERDWERGDITRL</sequence>
<proteinExistence type="predicted"/>
<name>A0A0C9VKC8_9AGAM</name>
<evidence type="ECO:0000313" key="2">
    <source>
        <dbReference type="EMBL" id="KIJ57960.1"/>
    </source>
</evidence>
<dbReference type="HOGENOM" id="CLU_573714_0_0_1"/>
<protein>
    <recommendedName>
        <fullName evidence="1">F-box domain-containing protein</fullName>
    </recommendedName>
</protein>
<dbReference type="InterPro" id="IPR001810">
    <property type="entry name" value="F-box_dom"/>
</dbReference>
<dbReference type="Gene3D" id="1.20.1280.50">
    <property type="match status" value="1"/>
</dbReference>
<accession>A0A0C9VKC8</accession>
<organism evidence="2 3">
    <name type="scientific">Hydnomerulius pinastri MD-312</name>
    <dbReference type="NCBI Taxonomy" id="994086"/>
    <lineage>
        <taxon>Eukaryota</taxon>
        <taxon>Fungi</taxon>
        <taxon>Dikarya</taxon>
        <taxon>Basidiomycota</taxon>
        <taxon>Agaricomycotina</taxon>
        <taxon>Agaricomycetes</taxon>
        <taxon>Agaricomycetidae</taxon>
        <taxon>Boletales</taxon>
        <taxon>Boletales incertae sedis</taxon>
        <taxon>Leucogyrophana</taxon>
    </lineage>
</organism>
<dbReference type="AlphaFoldDB" id="A0A0C9VKC8"/>
<evidence type="ECO:0000313" key="3">
    <source>
        <dbReference type="Proteomes" id="UP000053820"/>
    </source>
</evidence>
<dbReference type="OrthoDB" id="2269034at2759"/>
<dbReference type="Pfam" id="PF12937">
    <property type="entry name" value="F-box-like"/>
    <property type="match status" value="1"/>
</dbReference>
<feature type="domain" description="F-box" evidence="1">
    <location>
        <begin position="84"/>
        <end position="137"/>
    </location>
</feature>
<dbReference type="Proteomes" id="UP000053820">
    <property type="component" value="Unassembled WGS sequence"/>
</dbReference>
<dbReference type="EMBL" id="KN840036">
    <property type="protein sequence ID" value="KIJ57960.1"/>
    <property type="molecule type" value="Genomic_DNA"/>
</dbReference>